<keyword evidence="9 12" id="KW-0472">Membrane</keyword>
<feature type="transmembrane region" description="Helical" evidence="12">
    <location>
        <begin position="98"/>
        <end position="118"/>
    </location>
</feature>
<protein>
    <recommendedName>
        <fullName evidence="11">ATP synthase subunit a</fullName>
    </recommendedName>
</protein>
<sequence>MMTNLFSSFDPSTSMKLSANWFSMMLPLMLISSKFWMKTSRNQMMINLTTNILTKELNMSLKNKSKEMIMMMIALFILILINNLMGLLPYVFTATSHLLTNLSLALPMWLSIMLFGWIKKTKMMLIHLTPMGTPEPLMPFMVMIEMISNMIRPISLSVRLTANMITGHLIMSLLETSLTLSNLPILLTQLLLTSFEMAVAFIQAYVFMMLTTLYTSEVNYVNKQ</sequence>
<dbReference type="AlphaFoldDB" id="A0A343BT69"/>
<dbReference type="PANTHER" id="PTHR11410">
    <property type="entry name" value="ATP SYNTHASE SUBUNIT A"/>
    <property type="match status" value="1"/>
</dbReference>
<evidence type="ECO:0000256" key="6">
    <source>
        <dbReference type="ARBA" id="ARBA00022781"/>
    </source>
</evidence>
<evidence type="ECO:0000256" key="4">
    <source>
        <dbReference type="ARBA" id="ARBA00022547"/>
    </source>
</evidence>
<dbReference type="PRINTS" id="PR00123">
    <property type="entry name" value="ATPASEA"/>
</dbReference>
<evidence type="ECO:0000256" key="11">
    <source>
        <dbReference type="RuleBase" id="RU004450"/>
    </source>
</evidence>
<feature type="transmembrane region" description="Helical" evidence="12">
    <location>
        <begin position="186"/>
        <end position="207"/>
    </location>
</feature>
<evidence type="ECO:0000256" key="10">
    <source>
        <dbReference type="ARBA" id="ARBA00023310"/>
    </source>
</evidence>
<dbReference type="Pfam" id="PF00119">
    <property type="entry name" value="ATP-synt_A"/>
    <property type="match status" value="1"/>
</dbReference>
<evidence type="ECO:0000256" key="12">
    <source>
        <dbReference type="SAM" id="Phobius"/>
    </source>
</evidence>
<keyword evidence="3" id="KW-0813">Transport</keyword>
<dbReference type="GO" id="GO:0046933">
    <property type="term" value="F:proton-transporting ATP synthase activity, rotational mechanism"/>
    <property type="evidence" value="ECO:0007669"/>
    <property type="project" value="TreeGrafter"/>
</dbReference>
<reference evidence="13" key="1">
    <citation type="submission" date="2016-03" db="EMBL/GenBank/DDBJ databases">
        <authorList>
            <person name="Sun W.-S."/>
            <person name="Lee J.-W."/>
        </authorList>
    </citation>
    <scope>NUCLEOTIDE SEQUENCE</scope>
</reference>
<evidence type="ECO:0000256" key="5">
    <source>
        <dbReference type="ARBA" id="ARBA00022692"/>
    </source>
</evidence>
<comment type="subcellular location">
    <subcellularLocation>
        <location evidence="1">Membrane</location>
        <topology evidence="1">Multi-pass membrane protein</topology>
    </subcellularLocation>
    <subcellularLocation>
        <location evidence="11">Mitochondrion inner membrane</location>
        <topology evidence="11">Multi-pass membrane protein</topology>
    </subcellularLocation>
</comment>
<keyword evidence="4" id="KW-0138">CF(0)</keyword>
<geneLocation type="mitochondrion" evidence="13"/>
<feature type="transmembrane region" description="Helical" evidence="12">
    <location>
        <begin position="69"/>
        <end position="92"/>
    </location>
</feature>
<keyword evidence="8" id="KW-0406">Ion transport</keyword>
<dbReference type="InterPro" id="IPR045083">
    <property type="entry name" value="ATP_synth_F0_asu_bact/mt"/>
</dbReference>
<reference evidence="13" key="2">
    <citation type="journal article" date="2018" name="Mol. Phylogenet. Evol.">
        <title>Compositional heterogeneity in true bug mitochondrial phylogenomics.</title>
        <authorList>
            <person name="Liu Y."/>
            <person name="Song F."/>
            <person name="Jiang P."/>
            <person name="Wilson J.J."/>
            <person name="Cai W."/>
            <person name="Li H."/>
        </authorList>
    </citation>
    <scope>NUCLEOTIDE SEQUENCE</scope>
</reference>
<keyword evidence="5 12" id="KW-0812">Transmembrane</keyword>
<keyword evidence="6" id="KW-0375">Hydrogen ion transport</keyword>
<feature type="transmembrane region" description="Helical" evidence="12">
    <location>
        <begin position="156"/>
        <end position="174"/>
    </location>
</feature>
<gene>
    <name evidence="13" type="primary">ATP6</name>
</gene>
<dbReference type="InterPro" id="IPR000568">
    <property type="entry name" value="ATP_synth_F0_asu"/>
</dbReference>
<proteinExistence type="inferred from homology"/>
<feature type="transmembrane region" description="Helical" evidence="12">
    <location>
        <begin position="20"/>
        <end position="37"/>
    </location>
</feature>
<dbReference type="EMBL" id="KU896784">
    <property type="protein sequence ID" value="ARB50134.1"/>
    <property type="molecule type" value="Genomic_DNA"/>
</dbReference>
<evidence type="ECO:0000256" key="3">
    <source>
        <dbReference type="ARBA" id="ARBA00022448"/>
    </source>
</evidence>
<dbReference type="CDD" id="cd00310">
    <property type="entry name" value="ATP-synt_Fo_a_6"/>
    <property type="match status" value="1"/>
</dbReference>
<dbReference type="PROSITE" id="PS00449">
    <property type="entry name" value="ATPASE_A"/>
    <property type="match status" value="1"/>
</dbReference>
<keyword evidence="10" id="KW-0066">ATP synthesis</keyword>
<keyword evidence="13" id="KW-0496">Mitochondrion</keyword>
<dbReference type="InterPro" id="IPR023011">
    <property type="entry name" value="ATP_synth_F0_asu_AS"/>
</dbReference>
<dbReference type="GO" id="GO:0005743">
    <property type="term" value="C:mitochondrial inner membrane"/>
    <property type="evidence" value="ECO:0007669"/>
    <property type="project" value="UniProtKB-SubCell"/>
</dbReference>
<dbReference type="PANTHER" id="PTHR11410:SF0">
    <property type="entry name" value="ATP SYNTHASE SUBUNIT A"/>
    <property type="match status" value="1"/>
</dbReference>
<name>A0A343BT69_9HEMI</name>
<evidence type="ECO:0000256" key="2">
    <source>
        <dbReference type="ARBA" id="ARBA00006810"/>
    </source>
</evidence>
<dbReference type="InterPro" id="IPR035908">
    <property type="entry name" value="F0_ATP_A_sf"/>
</dbReference>
<dbReference type="SUPFAM" id="SSF81336">
    <property type="entry name" value="F1F0 ATP synthase subunit A"/>
    <property type="match status" value="1"/>
</dbReference>
<accession>A0A343BT69</accession>
<organism evidence="13">
    <name type="scientific">Eteoneus sigillatus</name>
    <dbReference type="NCBI Taxonomy" id="1964414"/>
    <lineage>
        <taxon>Eukaryota</taxon>
        <taxon>Metazoa</taxon>
        <taxon>Ecdysozoa</taxon>
        <taxon>Arthropoda</taxon>
        <taxon>Hexapoda</taxon>
        <taxon>Insecta</taxon>
        <taxon>Pterygota</taxon>
        <taxon>Neoptera</taxon>
        <taxon>Paraneoptera</taxon>
        <taxon>Hemiptera</taxon>
        <taxon>Heteroptera</taxon>
        <taxon>Panheteroptera</taxon>
        <taxon>Cimicomorpha</taxon>
        <taxon>Tingidae</taxon>
        <taxon>Eteoneus</taxon>
    </lineage>
</organism>
<dbReference type="GO" id="GO:0045259">
    <property type="term" value="C:proton-transporting ATP synthase complex"/>
    <property type="evidence" value="ECO:0007669"/>
    <property type="project" value="UniProtKB-KW"/>
</dbReference>
<evidence type="ECO:0000313" key="13">
    <source>
        <dbReference type="EMBL" id="ARB50134.1"/>
    </source>
</evidence>
<evidence type="ECO:0000256" key="7">
    <source>
        <dbReference type="ARBA" id="ARBA00022989"/>
    </source>
</evidence>
<dbReference type="Gene3D" id="1.20.120.220">
    <property type="entry name" value="ATP synthase, F0 complex, subunit A"/>
    <property type="match status" value="1"/>
</dbReference>
<comment type="similarity">
    <text evidence="2">Belongs to the ATPase A chain family.</text>
</comment>
<evidence type="ECO:0000256" key="1">
    <source>
        <dbReference type="ARBA" id="ARBA00004141"/>
    </source>
</evidence>
<dbReference type="NCBIfam" id="TIGR01131">
    <property type="entry name" value="ATP_synt_6_or_A"/>
    <property type="match status" value="1"/>
</dbReference>
<keyword evidence="7 12" id="KW-1133">Transmembrane helix</keyword>
<evidence type="ECO:0000256" key="9">
    <source>
        <dbReference type="ARBA" id="ARBA00023136"/>
    </source>
</evidence>
<evidence type="ECO:0000256" key="8">
    <source>
        <dbReference type="ARBA" id="ARBA00023065"/>
    </source>
</evidence>